<dbReference type="OrthoDB" id="10673879at2759"/>
<accession>A0A397IBU4</accession>
<organism evidence="2 3">
    <name type="scientific">Aspergillus turcosus</name>
    <dbReference type="NCBI Taxonomy" id="1245748"/>
    <lineage>
        <taxon>Eukaryota</taxon>
        <taxon>Fungi</taxon>
        <taxon>Dikarya</taxon>
        <taxon>Ascomycota</taxon>
        <taxon>Pezizomycotina</taxon>
        <taxon>Eurotiomycetes</taxon>
        <taxon>Eurotiomycetidae</taxon>
        <taxon>Eurotiales</taxon>
        <taxon>Aspergillaceae</taxon>
        <taxon>Aspergillus</taxon>
        <taxon>Aspergillus subgen. Fumigati</taxon>
    </lineage>
</organism>
<proteinExistence type="predicted"/>
<comment type="caution">
    <text evidence="2">The sequence shown here is derived from an EMBL/GenBank/DDBJ whole genome shotgun (WGS) entry which is preliminary data.</text>
</comment>
<feature type="compositionally biased region" description="Low complexity" evidence="1">
    <location>
        <begin position="233"/>
        <end position="247"/>
    </location>
</feature>
<feature type="compositionally biased region" description="Polar residues" evidence="1">
    <location>
        <begin position="248"/>
        <end position="261"/>
    </location>
</feature>
<name>A0A397IBU4_9EURO</name>
<protein>
    <submittedName>
        <fullName evidence="2">Uncharacterized protein</fullName>
    </submittedName>
</protein>
<sequence>MISKALRKMYPLAEATEHLTSMSLRRGFAHDLAQVPNLPCANYGRVRAALGHTEHSEETRTYIGDKDITYNKLISQMTNHPGKKASPVGTYTAGADDLHLRPQDVTDYCQANGIDPNDITQTQRAKNTLRGIKLQEYRQRATEALHEVVTNQVRAYRHHGCKHFLAKTNKITAVKHETPEGTESEATSSQEKPEASQPWKAIPISKIPTTSSFNPIFGGKRSFIQETPASQVIPDSQPSSPDPIQDSFASYRSPTVETQHSQSDDDVSGELPLGPESPFNPRKTIRPGQALPANMAEPSGSGKQRAHTTETEEVEEMLFSPAQIQALQRIVRRAIQASLPSLNAQRPCTPVVEERTTPVSSTGTASTDTNNHWRPADIGYFYGDMTLTTITGVPIILPFEALYERPRSPTERDITITMQMSRAESEGNLETLWVIFKLAFPFSPQRTFLFRT</sequence>
<feature type="compositionally biased region" description="Polar residues" evidence="1">
    <location>
        <begin position="357"/>
        <end position="370"/>
    </location>
</feature>
<evidence type="ECO:0000313" key="2">
    <source>
        <dbReference type="EMBL" id="RLM01570.1"/>
    </source>
</evidence>
<feature type="region of interest" description="Disordered" evidence="1">
    <location>
        <begin position="348"/>
        <end position="370"/>
    </location>
</feature>
<keyword evidence="3" id="KW-1185">Reference proteome</keyword>
<dbReference type="AlphaFoldDB" id="A0A397IBU4"/>
<dbReference type="EMBL" id="NIDN02000004">
    <property type="protein sequence ID" value="RLM01570.1"/>
    <property type="molecule type" value="Genomic_DNA"/>
</dbReference>
<dbReference type="Proteomes" id="UP000215289">
    <property type="component" value="Unassembled WGS sequence"/>
</dbReference>
<evidence type="ECO:0000313" key="3">
    <source>
        <dbReference type="Proteomes" id="UP000215289"/>
    </source>
</evidence>
<gene>
    <name evidence="2" type="ORF">CFD26_108822</name>
</gene>
<evidence type="ECO:0000256" key="1">
    <source>
        <dbReference type="SAM" id="MobiDB-lite"/>
    </source>
</evidence>
<reference evidence="2 3" key="1">
    <citation type="submission" date="2018-08" db="EMBL/GenBank/DDBJ databases">
        <title>Draft genome sequences of two Aspergillus turcosus clinical strains isolated from bronchoalveolar lavage fluid: one azole-susceptible and the other azole-resistant.</title>
        <authorList>
            <person name="Parent-Michaud M."/>
            <person name="Dufresne P.J."/>
            <person name="Fournier E."/>
            <person name="Martineau C."/>
            <person name="Moreira S."/>
            <person name="Perkins V."/>
            <person name="De Repentigny L."/>
            <person name="Dufresne S.F."/>
        </authorList>
    </citation>
    <scope>NUCLEOTIDE SEQUENCE [LARGE SCALE GENOMIC DNA]</scope>
    <source>
        <strain evidence="2">HMR AF 1038</strain>
    </source>
</reference>
<feature type="region of interest" description="Disordered" evidence="1">
    <location>
        <begin position="177"/>
        <end position="311"/>
    </location>
</feature>